<dbReference type="Proteomes" id="UP000019157">
    <property type="component" value="Segment"/>
</dbReference>
<protein>
    <submittedName>
        <fullName evidence="1">Hypothetical phage protein</fullName>
    </submittedName>
</protein>
<reference evidence="1 2" key="1">
    <citation type="journal article" date="2014" name="Genome Announc.">
        <title>Complete Genome Sequences of Two Citrobacter rodentium Bacteriophages, CR8 and CR44b.</title>
        <authorList>
            <person name="Toribio A.L."/>
            <person name="Pickard D."/>
            <person name="Cerdeno-Tarraga A.M."/>
            <person name="Petty N.K."/>
            <person name="Thomson N."/>
            <person name="Salmond G."/>
            <person name="Dougan G."/>
        </authorList>
    </citation>
    <scope>NUCLEOTIDE SEQUENCE [LARGE SCALE GENOMIC DNA]</scope>
</reference>
<dbReference type="RefSeq" id="YP_009004161.1">
    <property type="nucleotide sequence ID" value="NC_023548.1"/>
</dbReference>
<dbReference type="EMBL" id="HG818824">
    <property type="protein sequence ID" value="CDM21590.1"/>
    <property type="molecule type" value="Genomic_DNA"/>
</dbReference>
<dbReference type="KEGG" id="vg:18499540"/>
<gene>
    <name evidence="1" type="primary">0.4</name>
</gene>
<keyword evidence="2" id="KW-1185">Reference proteome</keyword>
<name>W6PPJ7_9CAUD</name>
<evidence type="ECO:0000313" key="2">
    <source>
        <dbReference type="Proteomes" id="UP000019157"/>
    </source>
</evidence>
<evidence type="ECO:0000313" key="1">
    <source>
        <dbReference type="EMBL" id="CDM21590.1"/>
    </source>
</evidence>
<accession>W6PPJ7</accession>
<proteinExistence type="predicted"/>
<sequence>MVYGLTRQAVETYSQCVKLGYNWSLAMQRMKALYDHNKKFALSKQ</sequence>
<dbReference type="OrthoDB" id="26551at10239"/>
<organism evidence="1 2">
    <name type="scientific">Citrobacter phage CR8</name>
    <dbReference type="NCBI Taxonomy" id="1455076"/>
    <lineage>
        <taxon>Viruses</taxon>
        <taxon>Duplodnaviria</taxon>
        <taxon>Heunggongvirae</taxon>
        <taxon>Uroviricota</taxon>
        <taxon>Caudoviricetes</taxon>
        <taxon>Autographivirales</taxon>
        <taxon>Autotranscriptaviridae</taxon>
        <taxon>Studiervirinae</taxon>
        <taxon>Caroctavirus</taxon>
        <taxon>Caroctavirus CR8</taxon>
    </lineage>
</organism>
<dbReference type="GeneID" id="18499540"/>